<dbReference type="GO" id="GO:0046872">
    <property type="term" value="F:metal ion binding"/>
    <property type="evidence" value="ECO:0007669"/>
    <property type="project" value="UniProtKB-KW"/>
</dbReference>
<dbReference type="Pfam" id="PF12838">
    <property type="entry name" value="Fer4_7"/>
    <property type="match status" value="1"/>
</dbReference>
<dbReference type="PROSITE" id="PS51379">
    <property type="entry name" value="4FE4S_FER_2"/>
    <property type="match status" value="2"/>
</dbReference>
<evidence type="ECO:0000313" key="5">
    <source>
        <dbReference type="EMBL" id="MCQ5063068.1"/>
    </source>
</evidence>
<dbReference type="InterPro" id="IPR017900">
    <property type="entry name" value="4Fe4S_Fe_S_CS"/>
</dbReference>
<dbReference type="InterPro" id="IPR007516">
    <property type="entry name" value="Co_F420_Hydgase/DH_bsu_N"/>
</dbReference>
<evidence type="ECO:0000256" key="3">
    <source>
        <dbReference type="ARBA" id="ARBA00023014"/>
    </source>
</evidence>
<dbReference type="InterPro" id="IPR017896">
    <property type="entry name" value="4Fe4S_Fe-S-bd"/>
</dbReference>
<dbReference type="EMBL" id="JANGBO010000026">
    <property type="protein sequence ID" value="MCQ5063068.1"/>
    <property type="molecule type" value="Genomic_DNA"/>
</dbReference>
<dbReference type="Proteomes" id="UP001204814">
    <property type="component" value="Unassembled WGS sequence"/>
</dbReference>
<dbReference type="InterPro" id="IPR052977">
    <property type="entry name" value="Polyferredoxin-like_ET"/>
</dbReference>
<dbReference type="AlphaFoldDB" id="A0AAP2UI06"/>
<comment type="caution">
    <text evidence="5">The sequence shown here is derived from an EMBL/GenBank/DDBJ whole genome shotgun (WGS) entry which is preliminary data.</text>
</comment>
<dbReference type="PANTHER" id="PTHR43193:SF2">
    <property type="entry name" value="POLYFERREDOXIN PROTEIN FWDF"/>
    <property type="match status" value="1"/>
</dbReference>
<dbReference type="Pfam" id="PF04432">
    <property type="entry name" value="FrhB_FdhB_C"/>
    <property type="match status" value="1"/>
</dbReference>
<evidence type="ECO:0000256" key="1">
    <source>
        <dbReference type="ARBA" id="ARBA00022723"/>
    </source>
</evidence>
<accession>A0AAP2UI06</accession>
<name>A0AAP2UI06_9FIRM</name>
<protein>
    <submittedName>
        <fullName evidence="5">Coenzyme F420 hydrogenase/dehydrogenase, beta subunit C-terminal domain</fullName>
    </submittedName>
</protein>
<dbReference type="GO" id="GO:0051536">
    <property type="term" value="F:iron-sulfur cluster binding"/>
    <property type="evidence" value="ECO:0007669"/>
    <property type="project" value="UniProtKB-KW"/>
</dbReference>
<feature type="domain" description="4Fe-4S ferredoxin-type" evidence="4">
    <location>
        <begin position="36"/>
        <end position="64"/>
    </location>
</feature>
<sequence length="382" mass="44808">MSIYLEKKEKCCGCKACQDICSFNAISFNCDDEGFWYPNIDENKCVECKLCEKICPQLIKIEEKKPLEIYAARNINEQIINQSSSGGIFTALATTIINEKKGHVYCVEYDNNMVAKYKCVDKIEDLNSCRGSKYVQADAKEIYKNILEDLKNGIFVMFIGTPCQAAAVREITKNNEEKILIVDFICHGVPSPKLFKEYIDYMQKKNRSKIVKYNNRSKIEGWKHLEELTFENGKVDYTSSFSQAWRNIFYSHNCLRPSCYECRYNHYEKRRADITIADYWGIDNFHKDFSNDAGNSLVVIYTKKGEEWFKKMSKQILYISSEIEYCIFRQPHFRGESAVSLNRDEFWVDYKRKGVDFIIKKYGKCTLKLRTKKFIKRKLGRI</sequence>
<keyword evidence="3" id="KW-0411">Iron-sulfur</keyword>
<feature type="domain" description="4Fe-4S ferredoxin-type" evidence="4">
    <location>
        <begin position="1"/>
        <end position="31"/>
    </location>
</feature>
<evidence type="ECO:0000256" key="2">
    <source>
        <dbReference type="ARBA" id="ARBA00023004"/>
    </source>
</evidence>
<dbReference type="InterPro" id="IPR007525">
    <property type="entry name" value="FrhB_FdhB_C"/>
</dbReference>
<dbReference type="PROSITE" id="PS00198">
    <property type="entry name" value="4FE4S_FER_1"/>
    <property type="match status" value="1"/>
</dbReference>
<reference evidence="5" key="1">
    <citation type="submission" date="2022-06" db="EMBL/GenBank/DDBJ databases">
        <title>Isolation of gut microbiota from human fecal samples.</title>
        <authorList>
            <person name="Pamer E.G."/>
            <person name="Barat B."/>
            <person name="Waligurski E."/>
            <person name="Medina S."/>
            <person name="Paddock L."/>
            <person name="Mostad J."/>
        </authorList>
    </citation>
    <scope>NUCLEOTIDE SEQUENCE</scope>
    <source>
        <strain evidence="5">DFI.6.24</strain>
    </source>
</reference>
<keyword evidence="1" id="KW-0479">Metal-binding</keyword>
<gene>
    <name evidence="5" type="ORF">NE542_14705</name>
</gene>
<dbReference type="PANTHER" id="PTHR43193">
    <property type="match status" value="1"/>
</dbReference>
<dbReference type="Pfam" id="PF04422">
    <property type="entry name" value="FrhB_FdhB_N"/>
    <property type="match status" value="1"/>
</dbReference>
<dbReference type="SUPFAM" id="SSF54862">
    <property type="entry name" value="4Fe-4S ferredoxins"/>
    <property type="match status" value="1"/>
</dbReference>
<evidence type="ECO:0000313" key="6">
    <source>
        <dbReference type="Proteomes" id="UP001204814"/>
    </source>
</evidence>
<organism evidence="5 6">
    <name type="scientific">Faecalibacillus intestinalis</name>
    <dbReference type="NCBI Taxonomy" id="1982626"/>
    <lineage>
        <taxon>Bacteria</taxon>
        <taxon>Bacillati</taxon>
        <taxon>Bacillota</taxon>
        <taxon>Erysipelotrichia</taxon>
        <taxon>Erysipelotrichales</taxon>
        <taxon>Coprobacillaceae</taxon>
        <taxon>Faecalibacillus</taxon>
    </lineage>
</organism>
<keyword evidence="2" id="KW-0408">Iron</keyword>
<evidence type="ECO:0000259" key="4">
    <source>
        <dbReference type="PROSITE" id="PS51379"/>
    </source>
</evidence>
<dbReference type="Gene3D" id="3.30.70.20">
    <property type="match status" value="1"/>
</dbReference>
<proteinExistence type="predicted"/>
<dbReference type="RefSeq" id="WP_117347233.1">
    <property type="nucleotide sequence ID" value="NZ_JAJDKX010000030.1"/>
</dbReference>